<feature type="binding site" evidence="4">
    <location>
        <position position="886"/>
    </location>
    <ligand>
        <name>AMP</name>
        <dbReference type="ChEBI" id="CHEBI:456215"/>
    </ligand>
</feature>
<evidence type="ECO:0000256" key="3">
    <source>
        <dbReference type="PIRSR" id="PIRSR623088-1"/>
    </source>
</evidence>
<dbReference type="Gene3D" id="1.10.287.70">
    <property type="match status" value="1"/>
</dbReference>
<comment type="caution">
    <text evidence="9">The sequence shown here is derived from an EMBL/GenBank/DDBJ whole genome shotgun (WGS) entry which is preliminary data.</text>
</comment>
<dbReference type="PROSITE" id="PS51845">
    <property type="entry name" value="PDEASE_I_2"/>
    <property type="match status" value="1"/>
</dbReference>
<keyword evidence="2 6" id="KW-0378">Hydrolase</keyword>
<keyword evidence="10" id="KW-1185">Reference proteome</keyword>
<dbReference type="CDD" id="cd00077">
    <property type="entry name" value="HDc"/>
    <property type="match status" value="1"/>
</dbReference>
<keyword evidence="7" id="KW-0472">Membrane</keyword>
<dbReference type="InterPro" id="IPR023088">
    <property type="entry name" value="PDEase"/>
</dbReference>
<feature type="transmembrane region" description="Helical" evidence="7">
    <location>
        <begin position="168"/>
        <end position="190"/>
    </location>
</feature>
<dbReference type="SUPFAM" id="SSF109604">
    <property type="entry name" value="HD-domain/PDEase-like"/>
    <property type="match status" value="1"/>
</dbReference>
<feature type="transmembrane region" description="Helical" evidence="7">
    <location>
        <begin position="227"/>
        <end position="247"/>
    </location>
</feature>
<keyword evidence="1 5" id="KW-0479">Metal-binding</keyword>
<dbReference type="Pfam" id="PF00233">
    <property type="entry name" value="PDEase_I"/>
    <property type="match status" value="1"/>
</dbReference>
<name>A0A812V7P7_SYMPI</name>
<evidence type="ECO:0000256" key="4">
    <source>
        <dbReference type="PIRSR" id="PIRSR623088-2"/>
    </source>
</evidence>
<dbReference type="InterPro" id="IPR036971">
    <property type="entry name" value="PDEase_catalytic_dom_sf"/>
</dbReference>
<dbReference type="PRINTS" id="PR00387">
    <property type="entry name" value="PDIESTERASE1"/>
</dbReference>
<evidence type="ECO:0000256" key="2">
    <source>
        <dbReference type="ARBA" id="ARBA00022801"/>
    </source>
</evidence>
<dbReference type="SUPFAM" id="SSF81324">
    <property type="entry name" value="Voltage-gated potassium channels"/>
    <property type="match status" value="1"/>
</dbReference>
<evidence type="ECO:0000313" key="10">
    <source>
        <dbReference type="Proteomes" id="UP000649617"/>
    </source>
</evidence>
<dbReference type="Proteomes" id="UP000649617">
    <property type="component" value="Unassembled WGS sequence"/>
</dbReference>
<evidence type="ECO:0000313" key="9">
    <source>
        <dbReference type="EMBL" id="CAE7622368.1"/>
    </source>
</evidence>
<dbReference type="GO" id="GO:0004114">
    <property type="term" value="F:3',5'-cyclic-nucleotide phosphodiesterase activity"/>
    <property type="evidence" value="ECO:0007669"/>
    <property type="project" value="InterPro"/>
</dbReference>
<proteinExistence type="inferred from homology"/>
<accession>A0A812V7P7</accession>
<evidence type="ECO:0000256" key="5">
    <source>
        <dbReference type="PIRSR" id="PIRSR623088-3"/>
    </source>
</evidence>
<feature type="transmembrane region" description="Helical" evidence="7">
    <location>
        <begin position="197"/>
        <end position="215"/>
    </location>
</feature>
<feature type="binding site" evidence="4">
    <location>
        <position position="835"/>
    </location>
    <ligand>
        <name>AMP</name>
        <dbReference type="ChEBI" id="CHEBI:456215"/>
    </ligand>
</feature>
<feature type="transmembrane region" description="Helical" evidence="7">
    <location>
        <begin position="324"/>
        <end position="343"/>
    </location>
</feature>
<comment type="similarity">
    <text evidence="6">Belongs to the cyclic nucleotide phosphodiesterase family.</text>
</comment>
<evidence type="ECO:0000256" key="1">
    <source>
        <dbReference type="ARBA" id="ARBA00022723"/>
    </source>
</evidence>
<dbReference type="EC" id="3.1.4.-" evidence="6"/>
<feature type="transmembrane region" description="Helical" evidence="7">
    <location>
        <begin position="455"/>
        <end position="476"/>
    </location>
</feature>
<sequence>MTDAGETSGGHILPSRTKVPACLTCCTGEQLQDVRLERGPDEALAENFKSDQGLATDQPRLASGLEDEAQTAQALGLRMALVEVQQVCPIFQQEPDDDFPAQAEEPVSEDEWVPRPRASIVQAAPRKNRNSISTRSSPPPRGLIARKLGDRYDSRFINCTRKVVTSRAWDVASMLVVLCALFLTDIYGVAQAPENTSLDILLTGCFCFFLAELLANTLTMESYLNSFFFWMDIIGTASIIFDISIFLGRDVTQRERSTGQSVGSDNAVFARASRAAKQAARAGRMSRLLKLLRFLPFLQNKEQSGQQVANAVSNKLTVMLATRVAFLSVCIVILIPLFSTFMYPEAEDSMTTWATLLSGDVGAYFASPSTGAASWINEQLLQFTSFYVNLPYGPFGICVRASTSDGFDCSAGGSIPDLVFQPTFSEPQRQSSVFEVQSIYVILMFNLGEVKQYEALSNLCCMIVVLVVMFVGCLMMSSSVNSVVLKPLQRVVKVLREHCAEIMKMAFQIREKTDNDSKEFSRNAPTEADAEESELDLLQKVLTKIVNICEVVIPTRRRASNQEEFVFLVDYGAESRAAGHVAAPIMRLEVADQVEDTSAGVNEDMKQMLDNRLLNVFQVPPEQQRRLAFHLMANTRSCRRWVRRQALSEKLINFIAAIQSRYLSNPFHNFSHGLDVLSEARLYLHSIKSYTLLSEVTVFWFLIAALGHDVGHLGVNNQFLVETSHALALRYNDKSVLENLHCKLLFEVLSDAKTNVLEVLDKADYKLARSGMVEVILGTDMVRHNEDIKALSIVYAMHQEVFEAAAEDPSQLSQALQEDTKSRLKVLSSLLHTADVSNPMKPWAICEPLADLCLEEFFAQGDKEKELGIPVQMLNDRDKVNRPNSQVGFIEFVIAPLAEQLALIFPALAFLPANLSANTQHWAEIWKQTSSASAEELEKFDARISKVTGRFKAFNQRREVNTRQSISAQSEVST</sequence>
<keyword evidence="7" id="KW-1133">Transmembrane helix</keyword>
<feature type="active site" description="Proton donor" evidence="3">
    <location>
        <position position="668"/>
    </location>
</feature>
<dbReference type="AlphaFoldDB" id="A0A812V7P7"/>
<dbReference type="InterPro" id="IPR003607">
    <property type="entry name" value="HD/PDEase_dom"/>
</dbReference>
<dbReference type="PANTHER" id="PTHR11347">
    <property type="entry name" value="CYCLIC NUCLEOTIDE PHOSPHODIESTERASE"/>
    <property type="match status" value="1"/>
</dbReference>
<dbReference type="Gene3D" id="1.10.1300.10">
    <property type="entry name" value="3'5'-cyclic nucleotide phosphodiesterase, catalytic domain"/>
    <property type="match status" value="1"/>
</dbReference>
<feature type="binding site" evidence="5">
    <location>
        <position position="835"/>
    </location>
    <ligand>
        <name>Zn(2+)</name>
        <dbReference type="ChEBI" id="CHEBI:29105"/>
        <label>1</label>
    </ligand>
</feature>
<gene>
    <name evidence="9" type="primary">PDE9A</name>
    <name evidence="9" type="ORF">SPIL2461_LOCUS16299</name>
</gene>
<dbReference type="InterPro" id="IPR023174">
    <property type="entry name" value="PDEase_CS"/>
</dbReference>
<feature type="binding site" evidence="4">
    <location>
        <position position="709"/>
    </location>
    <ligand>
        <name>AMP</name>
        <dbReference type="ChEBI" id="CHEBI:456215"/>
    </ligand>
</feature>
<evidence type="ECO:0000259" key="8">
    <source>
        <dbReference type="PROSITE" id="PS51845"/>
    </source>
</evidence>
<feature type="binding site" evidence="5">
    <location>
        <position position="672"/>
    </location>
    <ligand>
        <name>Zn(2+)</name>
        <dbReference type="ChEBI" id="CHEBI:29105"/>
        <label>1</label>
    </ligand>
</feature>
<dbReference type="InterPro" id="IPR002073">
    <property type="entry name" value="PDEase_catalytic_dom"/>
</dbReference>
<evidence type="ECO:0000256" key="7">
    <source>
        <dbReference type="SAM" id="Phobius"/>
    </source>
</evidence>
<feature type="binding site" evidence="5">
    <location>
        <position position="708"/>
    </location>
    <ligand>
        <name>Zn(2+)</name>
        <dbReference type="ChEBI" id="CHEBI:29105"/>
        <label>1</label>
    </ligand>
</feature>
<reference evidence="9" key="1">
    <citation type="submission" date="2021-02" db="EMBL/GenBank/DDBJ databases">
        <authorList>
            <person name="Dougan E. K."/>
            <person name="Rhodes N."/>
            <person name="Thang M."/>
            <person name="Chan C."/>
        </authorList>
    </citation>
    <scope>NUCLEOTIDE SEQUENCE</scope>
</reference>
<organism evidence="9 10">
    <name type="scientific">Symbiodinium pilosum</name>
    <name type="common">Dinoflagellate</name>
    <dbReference type="NCBI Taxonomy" id="2952"/>
    <lineage>
        <taxon>Eukaryota</taxon>
        <taxon>Sar</taxon>
        <taxon>Alveolata</taxon>
        <taxon>Dinophyceae</taxon>
        <taxon>Suessiales</taxon>
        <taxon>Symbiodiniaceae</taxon>
        <taxon>Symbiodinium</taxon>
    </lineage>
</organism>
<feature type="binding site" evidence="4">
    <location>
        <begin position="668"/>
        <end position="672"/>
    </location>
    <ligand>
        <name>AMP</name>
        <dbReference type="ChEBI" id="CHEBI:456215"/>
    </ligand>
</feature>
<evidence type="ECO:0000256" key="6">
    <source>
        <dbReference type="RuleBase" id="RU363067"/>
    </source>
</evidence>
<dbReference type="GO" id="GO:0046872">
    <property type="term" value="F:metal ion binding"/>
    <property type="evidence" value="ECO:0007669"/>
    <property type="project" value="UniProtKB-KW"/>
</dbReference>
<dbReference type="GO" id="GO:0007165">
    <property type="term" value="P:signal transduction"/>
    <property type="evidence" value="ECO:0007669"/>
    <property type="project" value="InterPro"/>
</dbReference>
<keyword evidence="7" id="KW-0812">Transmembrane</keyword>
<dbReference type="OrthoDB" id="431429at2759"/>
<comment type="cofactor">
    <cofactor evidence="6">
        <name>a divalent metal cation</name>
        <dbReference type="ChEBI" id="CHEBI:60240"/>
    </cofactor>
    <text evidence="6">Binds 2 divalent metal cations per subunit. Site 1 may preferentially bind zinc ions, while site 2 has a preference for magnesium and/or manganese ions.</text>
</comment>
<dbReference type="PROSITE" id="PS00126">
    <property type="entry name" value="PDEASE_I_1"/>
    <property type="match status" value="1"/>
</dbReference>
<feature type="binding site" evidence="5">
    <location>
        <position position="709"/>
    </location>
    <ligand>
        <name>Zn(2+)</name>
        <dbReference type="ChEBI" id="CHEBI:29105"/>
        <label>2</label>
    </ligand>
</feature>
<dbReference type="EMBL" id="CAJNIZ010042236">
    <property type="protein sequence ID" value="CAE7622368.1"/>
    <property type="molecule type" value="Genomic_DNA"/>
</dbReference>
<feature type="domain" description="PDEase" evidence="8">
    <location>
        <begin position="589"/>
        <end position="929"/>
    </location>
</feature>
<protein>
    <recommendedName>
        <fullName evidence="6">Phosphodiesterase</fullName>
        <ecNumber evidence="6">3.1.4.-</ecNumber>
    </recommendedName>
</protein>
<feature type="binding site" evidence="5">
    <location>
        <position position="709"/>
    </location>
    <ligand>
        <name>Zn(2+)</name>
        <dbReference type="ChEBI" id="CHEBI:29105"/>
        <label>1</label>
    </ligand>
</feature>